<dbReference type="OrthoDB" id="570299at2"/>
<evidence type="ECO:0000313" key="2">
    <source>
        <dbReference type="Proteomes" id="UP000033633"/>
    </source>
</evidence>
<dbReference type="Gene3D" id="3.10.450.50">
    <property type="match status" value="1"/>
</dbReference>
<dbReference type="PATRIC" id="fig|265726.11.peg.134"/>
<comment type="caution">
    <text evidence="1">The sequence shown here is derived from an EMBL/GenBank/DDBJ whole genome shotgun (WGS) entry which is preliminary data.</text>
</comment>
<dbReference type="STRING" id="265726.KY46_00625"/>
<name>A0A0F5VH35_9GAMM</name>
<proteinExistence type="predicted"/>
<dbReference type="SUPFAM" id="SSF103642">
    <property type="entry name" value="Sec-C motif"/>
    <property type="match status" value="1"/>
</dbReference>
<dbReference type="InterPro" id="IPR004027">
    <property type="entry name" value="SEC_C_motif"/>
</dbReference>
<dbReference type="Pfam" id="PF02810">
    <property type="entry name" value="SEC-C"/>
    <property type="match status" value="1"/>
</dbReference>
<dbReference type="RefSeq" id="WP_046218700.1">
    <property type="nucleotide sequence ID" value="NZ_JWYV01000001.1"/>
</dbReference>
<accession>A0A0F5VH35</accession>
<protein>
    <submittedName>
        <fullName evidence="1">Prepilin peptidase</fullName>
    </submittedName>
</protein>
<reference evidence="1 2" key="1">
    <citation type="submission" date="2014-12" db="EMBL/GenBank/DDBJ databases">
        <title>Mercury Reductase activity and rhizosphere competence traits in the genome of root associated Photobacterium halotolerans MELD1.</title>
        <authorList>
            <person name="Mathew D.C."/>
            <person name="Huang C.-C."/>
        </authorList>
    </citation>
    <scope>NUCLEOTIDE SEQUENCE [LARGE SCALE GENOMIC DNA]</scope>
    <source>
        <strain evidence="1 2">MELD1</strain>
    </source>
</reference>
<dbReference type="SUPFAM" id="SSF101327">
    <property type="entry name" value="YgfB-like"/>
    <property type="match status" value="1"/>
</dbReference>
<organism evidence="1 2">
    <name type="scientific">Photobacterium halotolerans</name>
    <dbReference type="NCBI Taxonomy" id="265726"/>
    <lineage>
        <taxon>Bacteria</taxon>
        <taxon>Pseudomonadati</taxon>
        <taxon>Pseudomonadota</taxon>
        <taxon>Gammaproteobacteria</taxon>
        <taxon>Vibrionales</taxon>
        <taxon>Vibrionaceae</taxon>
        <taxon>Photobacterium</taxon>
    </lineage>
</organism>
<keyword evidence="2" id="KW-1185">Reference proteome</keyword>
<dbReference type="EMBL" id="JWYV01000001">
    <property type="protein sequence ID" value="KKD01373.1"/>
    <property type="molecule type" value="Genomic_DNA"/>
</dbReference>
<gene>
    <name evidence="1" type="ORF">KY46_00625</name>
</gene>
<dbReference type="InterPro" id="IPR036255">
    <property type="entry name" value="YgfB-like_sf"/>
</dbReference>
<dbReference type="Proteomes" id="UP000033633">
    <property type="component" value="Unassembled WGS sequence"/>
</dbReference>
<dbReference type="AlphaFoldDB" id="A0A0F5VH35"/>
<evidence type="ECO:0000313" key="1">
    <source>
        <dbReference type="EMBL" id="KKD01373.1"/>
    </source>
</evidence>
<sequence length="218" mass="23477">MTTLISLSDDWAGMPPAFIEGALLAANANPAAMEPDHWLPVLIHGGVTEEEPVTISQQDRARILAHFEHQYLTIKSGEYTLPSDLQWQEAGGVSEAMGHFAEGFLAVWPYVANHWESKTISDGTGRMLSALLTTCMLMLDEAGTLSQMAEDGIDGMPEPSALYANLPFMISEVVMAADELQQGGSSAQAINPYKGVGRNDLCPCGSGKKFKQCCGQNQ</sequence>